<proteinExistence type="predicted"/>
<dbReference type="PANTHER" id="PTHR12444">
    <property type="entry name" value="PROTEIN EFR3 HOMOLOG CMP44E"/>
    <property type="match status" value="1"/>
</dbReference>
<dbReference type="InterPro" id="IPR051851">
    <property type="entry name" value="EFR3_Homologs"/>
</dbReference>
<dbReference type="AlphaFoldDB" id="A0A9P0AXY8"/>
<name>A0A9P0AXY8_BRAAE</name>
<dbReference type="GO" id="GO:0072659">
    <property type="term" value="P:protein localization to plasma membrane"/>
    <property type="evidence" value="ECO:0007669"/>
    <property type="project" value="TreeGrafter"/>
</dbReference>
<dbReference type="GO" id="GO:0005886">
    <property type="term" value="C:plasma membrane"/>
    <property type="evidence" value="ECO:0007669"/>
    <property type="project" value="TreeGrafter"/>
</dbReference>
<sequence>MSEIPDNEIDEIDETRNLQKNIRMSESKVGKTQFVKITKGPTRKSLISFVQSEAFDDFSERVDFMVSFTSLPKQGPRQSDNIDVIVKHLDKLCLKPERDRHQLHLNRIRALKLIKQFIRTGQGDTVLENPACHLIWAMFLCMHHFHVRLKTTSGLISYLRREVLERVYCIICIYCCQLPSGSTAASVCCLAMGIQNHALADKDKMSFEHQSYLHAMAISLLSLVCHIHKADHFYNYVNKVIYNRAKMANHMLPPLKVACEYPRHLVLSNSSEFLLDKWEIRYGLWKSFRIKGKKYENEFAKFAFNTLQ</sequence>
<protein>
    <submittedName>
        <fullName evidence="1">Uncharacterized protein</fullName>
    </submittedName>
</protein>
<accession>A0A9P0AXY8</accession>
<keyword evidence="2" id="KW-1185">Reference proteome</keyword>
<dbReference type="EMBL" id="OV121134">
    <property type="protein sequence ID" value="CAH0552929.1"/>
    <property type="molecule type" value="Genomic_DNA"/>
</dbReference>
<evidence type="ECO:0000313" key="1">
    <source>
        <dbReference type="EMBL" id="CAH0552929.1"/>
    </source>
</evidence>
<dbReference type="PANTHER" id="PTHR12444:SF9">
    <property type="entry name" value="AGAP013133-PA"/>
    <property type="match status" value="1"/>
</dbReference>
<organism evidence="1 2">
    <name type="scientific">Brassicogethes aeneus</name>
    <name type="common">Rape pollen beetle</name>
    <name type="synonym">Meligethes aeneus</name>
    <dbReference type="NCBI Taxonomy" id="1431903"/>
    <lineage>
        <taxon>Eukaryota</taxon>
        <taxon>Metazoa</taxon>
        <taxon>Ecdysozoa</taxon>
        <taxon>Arthropoda</taxon>
        <taxon>Hexapoda</taxon>
        <taxon>Insecta</taxon>
        <taxon>Pterygota</taxon>
        <taxon>Neoptera</taxon>
        <taxon>Endopterygota</taxon>
        <taxon>Coleoptera</taxon>
        <taxon>Polyphaga</taxon>
        <taxon>Cucujiformia</taxon>
        <taxon>Nitidulidae</taxon>
        <taxon>Meligethinae</taxon>
        <taxon>Brassicogethes</taxon>
    </lineage>
</organism>
<gene>
    <name evidence="1" type="ORF">MELIAE_LOCUS5054</name>
</gene>
<evidence type="ECO:0000313" key="2">
    <source>
        <dbReference type="Proteomes" id="UP001154078"/>
    </source>
</evidence>
<dbReference type="Proteomes" id="UP001154078">
    <property type="component" value="Chromosome 3"/>
</dbReference>
<reference evidence="1" key="1">
    <citation type="submission" date="2021-12" db="EMBL/GenBank/DDBJ databases">
        <authorList>
            <person name="King R."/>
        </authorList>
    </citation>
    <scope>NUCLEOTIDE SEQUENCE</scope>
</reference>
<dbReference type="OrthoDB" id="7765283at2759"/>